<protein>
    <submittedName>
        <fullName evidence="1">Uncharacterized protein</fullName>
    </submittedName>
</protein>
<reference evidence="1" key="1">
    <citation type="submission" date="2020-05" db="EMBL/GenBank/DDBJ databases">
        <title>Large-scale comparative analyses of tick genomes elucidate their genetic diversity and vector capacities.</title>
        <authorList>
            <person name="Jia N."/>
            <person name="Wang J."/>
            <person name="Shi W."/>
            <person name="Du L."/>
            <person name="Sun Y."/>
            <person name="Zhan W."/>
            <person name="Jiang J."/>
            <person name="Wang Q."/>
            <person name="Zhang B."/>
            <person name="Ji P."/>
            <person name="Sakyi L.B."/>
            <person name="Cui X."/>
            <person name="Yuan T."/>
            <person name="Jiang B."/>
            <person name="Yang W."/>
            <person name="Lam T.T.-Y."/>
            <person name="Chang Q."/>
            <person name="Ding S."/>
            <person name="Wang X."/>
            <person name="Zhu J."/>
            <person name="Ruan X."/>
            <person name="Zhao L."/>
            <person name="Wei J."/>
            <person name="Que T."/>
            <person name="Du C."/>
            <person name="Cheng J."/>
            <person name="Dai P."/>
            <person name="Han X."/>
            <person name="Huang E."/>
            <person name="Gao Y."/>
            <person name="Liu J."/>
            <person name="Shao H."/>
            <person name="Ye R."/>
            <person name="Li L."/>
            <person name="Wei W."/>
            <person name="Wang X."/>
            <person name="Wang C."/>
            <person name="Yang T."/>
            <person name="Huo Q."/>
            <person name="Li W."/>
            <person name="Guo W."/>
            <person name="Chen H."/>
            <person name="Zhou L."/>
            <person name="Ni X."/>
            <person name="Tian J."/>
            <person name="Zhou Y."/>
            <person name="Sheng Y."/>
            <person name="Liu T."/>
            <person name="Pan Y."/>
            <person name="Xia L."/>
            <person name="Li J."/>
            <person name="Zhao F."/>
            <person name="Cao W."/>
        </authorList>
    </citation>
    <scope>NUCLEOTIDE SEQUENCE</scope>
    <source>
        <strain evidence="1">Dsil-2018</strain>
    </source>
</reference>
<sequence length="171" mass="19397">MCCISRATDESRSGRHRNRMTEEILLTTGMTPVKVRKKPHSAVVPIPKRGKKPDRLTHLGPISLTSVLCKLSERMVLPRISYHLETTGWFNLPDWVLFWLIYARTTACTDIGRPLNFIKCFLAGRTFEVLTPGNKTRPYCNAVGVPQGAIISPTPFDMVMVRLTWQLEDVD</sequence>
<keyword evidence="2" id="KW-1185">Reference proteome</keyword>
<comment type="caution">
    <text evidence="1">The sequence shown here is derived from an EMBL/GenBank/DDBJ whole genome shotgun (WGS) entry which is preliminary data.</text>
</comment>
<dbReference type="Proteomes" id="UP000821865">
    <property type="component" value="Chromosome 3"/>
</dbReference>
<accession>A0ACB8D5L1</accession>
<dbReference type="EMBL" id="CM023472">
    <property type="protein sequence ID" value="KAH7959549.1"/>
    <property type="molecule type" value="Genomic_DNA"/>
</dbReference>
<evidence type="ECO:0000313" key="1">
    <source>
        <dbReference type="EMBL" id="KAH7959549.1"/>
    </source>
</evidence>
<organism evidence="1 2">
    <name type="scientific">Dermacentor silvarum</name>
    <name type="common">Tick</name>
    <dbReference type="NCBI Taxonomy" id="543639"/>
    <lineage>
        <taxon>Eukaryota</taxon>
        <taxon>Metazoa</taxon>
        <taxon>Ecdysozoa</taxon>
        <taxon>Arthropoda</taxon>
        <taxon>Chelicerata</taxon>
        <taxon>Arachnida</taxon>
        <taxon>Acari</taxon>
        <taxon>Parasitiformes</taxon>
        <taxon>Ixodida</taxon>
        <taxon>Ixodoidea</taxon>
        <taxon>Ixodidae</taxon>
        <taxon>Rhipicephalinae</taxon>
        <taxon>Dermacentor</taxon>
    </lineage>
</organism>
<name>A0ACB8D5L1_DERSI</name>
<gene>
    <name evidence="1" type="ORF">HPB49_011849</name>
</gene>
<evidence type="ECO:0000313" key="2">
    <source>
        <dbReference type="Proteomes" id="UP000821865"/>
    </source>
</evidence>
<proteinExistence type="predicted"/>